<keyword evidence="13" id="KW-1185">Reference proteome</keyword>
<evidence type="ECO:0000256" key="7">
    <source>
        <dbReference type="ARBA" id="ARBA00023180"/>
    </source>
</evidence>
<feature type="region of interest" description="Disordered" evidence="9">
    <location>
        <begin position="43"/>
        <end position="81"/>
    </location>
</feature>
<dbReference type="GO" id="GO:0098552">
    <property type="term" value="C:side of membrane"/>
    <property type="evidence" value="ECO:0007669"/>
    <property type="project" value="UniProtKB-KW"/>
</dbReference>
<feature type="region of interest" description="Disordered" evidence="9">
    <location>
        <begin position="266"/>
        <end position="302"/>
    </location>
</feature>
<reference evidence="14" key="1">
    <citation type="submission" date="2025-08" db="UniProtKB">
        <authorList>
            <consortium name="RefSeq"/>
        </authorList>
    </citation>
    <scope>IDENTIFICATION</scope>
</reference>
<dbReference type="InterPro" id="IPR044788">
    <property type="entry name" value="X8_dom_prot"/>
</dbReference>
<accession>A0A6I9U3Q5</accession>
<keyword evidence="8" id="KW-0449">Lipoprotein</keyword>
<dbReference type="GO" id="GO:0005886">
    <property type="term" value="C:plasma membrane"/>
    <property type="evidence" value="ECO:0007669"/>
    <property type="project" value="UniProtKB-SubCell"/>
</dbReference>
<dbReference type="GeneID" id="105172462"/>
<feature type="compositionally biased region" description="Low complexity" evidence="9">
    <location>
        <begin position="71"/>
        <end position="81"/>
    </location>
</feature>
<organism evidence="13 14">
    <name type="scientific">Sesamum indicum</name>
    <name type="common">Oriental sesame</name>
    <name type="synonym">Sesamum orientale</name>
    <dbReference type="NCBI Taxonomy" id="4182"/>
    <lineage>
        <taxon>Eukaryota</taxon>
        <taxon>Viridiplantae</taxon>
        <taxon>Streptophyta</taxon>
        <taxon>Embryophyta</taxon>
        <taxon>Tracheophyta</taxon>
        <taxon>Spermatophyta</taxon>
        <taxon>Magnoliopsida</taxon>
        <taxon>eudicotyledons</taxon>
        <taxon>Gunneridae</taxon>
        <taxon>Pentapetalae</taxon>
        <taxon>asterids</taxon>
        <taxon>lamiids</taxon>
        <taxon>Lamiales</taxon>
        <taxon>Pedaliaceae</taxon>
        <taxon>Sesamum</taxon>
    </lineage>
</organism>
<evidence type="ECO:0000313" key="13">
    <source>
        <dbReference type="Proteomes" id="UP000504604"/>
    </source>
</evidence>
<dbReference type="AlphaFoldDB" id="A0A6I9U3Q5"/>
<dbReference type="KEGG" id="sind:105172462"/>
<feature type="domain" description="X8" evidence="12">
    <location>
        <begin position="177"/>
        <end position="261"/>
    </location>
</feature>
<sequence>MSIYPFGQFSIKMDTSVSKFLSIFLLSLLIVCSSGSDKNFVQKERKGADEQTSHSSSRKLVTTTQHDFMNPPITTFPNTPVTNPVTTPATGAGPPYTPSSGIVTIPSANTGTGVPTPITNPDNSPMPVTNPVTTPSTTIPGGQPATTYPAPTDSVPATIPVVPPPMTGNAPAVPGQSWCVARSGVPETTLQAALDYACGFGGADCSAIQEGASCYNPNSLQYHASYAFNSYYQRNPVQTSCDFGGSAAITNANPSTGSCIFTTWSSSSLSPTTTSPATTTPMPTPTTESSSGATPAVSGTPPAFMNTNNPALGGGITGYGDSPPIANMSSVSTSSSLQAPFIGCIVVVTSIITGTIVLDM</sequence>
<evidence type="ECO:0000256" key="11">
    <source>
        <dbReference type="SAM" id="SignalP"/>
    </source>
</evidence>
<proteinExistence type="predicted"/>
<dbReference type="FunFam" id="1.20.58.1040:FF:000001">
    <property type="entry name" value="Glucan endo-1,3-beta-glucosidase 4"/>
    <property type="match status" value="1"/>
</dbReference>
<keyword evidence="5 10" id="KW-0472">Membrane</keyword>
<evidence type="ECO:0000256" key="4">
    <source>
        <dbReference type="ARBA" id="ARBA00022729"/>
    </source>
</evidence>
<keyword evidence="7" id="KW-0325">Glycoprotein</keyword>
<evidence type="ECO:0000256" key="6">
    <source>
        <dbReference type="ARBA" id="ARBA00023157"/>
    </source>
</evidence>
<dbReference type="InterPro" id="IPR012946">
    <property type="entry name" value="X8"/>
</dbReference>
<dbReference type="RefSeq" id="XP_011092201.1">
    <property type="nucleotide sequence ID" value="XM_011093899.2"/>
</dbReference>
<evidence type="ECO:0000256" key="9">
    <source>
        <dbReference type="SAM" id="MobiDB-lite"/>
    </source>
</evidence>
<feature type="signal peptide" evidence="11">
    <location>
        <begin position="1"/>
        <end position="35"/>
    </location>
</feature>
<evidence type="ECO:0000256" key="10">
    <source>
        <dbReference type="SAM" id="Phobius"/>
    </source>
</evidence>
<feature type="transmembrane region" description="Helical" evidence="10">
    <location>
        <begin position="337"/>
        <end position="358"/>
    </location>
</feature>
<dbReference type="PANTHER" id="PTHR31044:SF120">
    <property type="entry name" value="CARBOHYDRATE-BINDING X8 DOMAIN SUPERFAMILY PROTEIN"/>
    <property type="match status" value="1"/>
</dbReference>
<protein>
    <submittedName>
        <fullName evidence="14">Glucan endo-1,3-beta-glucosidase 3</fullName>
    </submittedName>
</protein>
<feature type="compositionally biased region" description="Basic and acidic residues" evidence="9">
    <location>
        <begin position="43"/>
        <end position="52"/>
    </location>
</feature>
<evidence type="ECO:0000313" key="14">
    <source>
        <dbReference type="RefSeq" id="XP_011092201.1"/>
    </source>
</evidence>
<dbReference type="GO" id="GO:0009506">
    <property type="term" value="C:plasmodesma"/>
    <property type="evidence" value="ECO:0007669"/>
    <property type="project" value="UniProtKB-ARBA"/>
</dbReference>
<comment type="subcellular location">
    <subcellularLocation>
        <location evidence="1">Cell membrane</location>
        <topology evidence="1">Lipid-anchor</topology>
        <topology evidence="1">GPI-anchor</topology>
    </subcellularLocation>
</comment>
<dbReference type="SMART" id="SM00768">
    <property type="entry name" value="X8"/>
    <property type="match status" value="1"/>
</dbReference>
<dbReference type="Pfam" id="PF07983">
    <property type="entry name" value="X8"/>
    <property type="match status" value="1"/>
</dbReference>
<dbReference type="Gene3D" id="1.20.58.1040">
    <property type="match status" value="1"/>
</dbReference>
<keyword evidence="6" id="KW-1015">Disulfide bond</keyword>
<name>A0A6I9U3Q5_SESIN</name>
<keyword evidence="3" id="KW-0336">GPI-anchor</keyword>
<dbReference type="InParanoid" id="A0A6I9U3Q5"/>
<evidence type="ECO:0000256" key="1">
    <source>
        <dbReference type="ARBA" id="ARBA00004609"/>
    </source>
</evidence>
<feature type="compositionally biased region" description="Polar residues" evidence="9">
    <location>
        <begin position="53"/>
        <end position="67"/>
    </location>
</feature>
<dbReference type="OrthoDB" id="417697at2759"/>
<gene>
    <name evidence="14" type="primary">LOC105172462</name>
</gene>
<evidence type="ECO:0000256" key="8">
    <source>
        <dbReference type="ARBA" id="ARBA00023288"/>
    </source>
</evidence>
<evidence type="ECO:0000256" key="5">
    <source>
        <dbReference type="ARBA" id="ARBA00023136"/>
    </source>
</evidence>
<evidence type="ECO:0000256" key="2">
    <source>
        <dbReference type="ARBA" id="ARBA00022475"/>
    </source>
</evidence>
<dbReference type="Proteomes" id="UP000504604">
    <property type="component" value="Linkage group LG10"/>
</dbReference>
<feature type="chain" id="PRO_5026748336" evidence="11">
    <location>
        <begin position="36"/>
        <end position="360"/>
    </location>
</feature>
<keyword evidence="10" id="KW-1133">Transmembrane helix</keyword>
<keyword evidence="10" id="KW-0812">Transmembrane</keyword>
<dbReference type="PANTHER" id="PTHR31044">
    <property type="entry name" value="BETA-1,3 GLUCANASE"/>
    <property type="match status" value="1"/>
</dbReference>
<evidence type="ECO:0000256" key="3">
    <source>
        <dbReference type="ARBA" id="ARBA00022622"/>
    </source>
</evidence>
<evidence type="ECO:0000259" key="12">
    <source>
        <dbReference type="SMART" id="SM00768"/>
    </source>
</evidence>
<feature type="compositionally biased region" description="Low complexity" evidence="9">
    <location>
        <begin position="266"/>
        <end position="291"/>
    </location>
</feature>
<keyword evidence="4 11" id="KW-0732">Signal</keyword>
<keyword evidence="2" id="KW-1003">Cell membrane</keyword>